<dbReference type="InterPro" id="IPR010140">
    <property type="entry name" value="Histidinol_P_phosphatase_HisJ"/>
</dbReference>
<dbReference type="NCBIfam" id="TIGR01856">
    <property type="entry name" value="hisJ_fam"/>
    <property type="match status" value="1"/>
</dbReference>
<proteinExistence type="inferred from homology"/>
<name>A0ABT7L135_9BACI</name>
<gene>
    <name evidence="10" type="primary">hisJ</name>
    <name evidence="10" type="ORF">QQS35_03700</name>
</gene>
<evidence type="ECO:0000256" key="4">
    <source>
        <dbReference type="ARBA" id="ARBA00022605"/>
    </source>
</evidence>
<evidence type="ECO:0000259" key="9">
    <source>
        <dbReference type="Pfam" id="PF02811"/>
    </source>
</evidence>
<evidence type="ECO:0000313" key="10">
    <source>
        <dbReference type="EMBL" id="MDL4839562.1"/>
    </source>
</evidence>
<dbReference type="PANTHER" id="PTHR21039:SF0">
    <property type="entry name" value="HISTIDINOL-PHOSPHATASE"/>
    <property type="match status" value="1"/>
</dbReference>
<dbReference type="Pfam" id="PF02811">
    <property type="entry name" value="PHP"/>
    <property type="match status" value="1"/>
</dbReference>
<sequence length="276" mass="31481">MNTIGDFHVHTNFCPHGSNDSMESYVVAAINKGLKSITFTEHAPLPKTFIDPTPNRDSAMLWEDVDKYLNEANELKEKYKNTLNIKIGFEIDFISGYEESTKELLNHFGPHIDDAILSVHMLQAPNGEYVCIDYSVEEFERIIQQFGTIDNVYKTYYKTIKQAILSDLGKYKPIRIGHLTLIEKFSKVFRAKEDYLQEINGLLDLINEKQYELDANTAGYYKEYCNNCYPSLDIMRIASDKGIRLIPGSDSHASKHIGRGFEQIPDDITLSSPGTM</sequence>
<evidence type="ECO:0000256" key="5">
    <source>
        <dbReference type="ARBA" id="ARBA00022801"/>
    </source>
</evidence>
<feature type="domain" description="PHP" evidence="9">
    <location>
        <begin position="6"/>
        <end position="218"/>
    </location>
</feature>
<dbReference type="Proteomes" id="UP001235343">
    <property type="component" value="Unassembled WGS sequence"/>
</dbReference>
<evidence type="ECO:0000313" key="11">
    <source>
        <dbReference type="Proteomes" id="UP001235343"/>
    </source>
</evidence>
<keyword evidence="11" id="KW-1185">Reference proteome</keyword>
<evidence type="ECO:0000256" key="3">
    <source>
        <dbReference type="ARBA" id="ARBA00013085"/>
    </source>
</evidence>
<dbReference type="InterPro" id="IPR004013">
    <property type="entry name" value="PHP_dom"/>
</dbReference>
<reference evidence="10 11" key="1">
    <citation type="submission" date="2023-06" db="EMBL/GenBank/DDBJ databases">
        <title>Aquibacillus rhizosphaerae LR5S19.</title>
        <authorList>
            <person name="Sun J.-Q."/>
        </authorList>
    </citation>
    <scope>NUCLEOTIDE SEQUENCE [LARGE SCALE GENOMIC DNA]</scope>
    <source>
        <strain evidence="10 11">LR5S19</strain>
    </source>
</reference>
<dbReference type="NCBIfam" id="NF005996">
    <property type="entry name" value="PRK08123.1"/>
    <property type="match status" value="1"/>
</dbReference>
<dbReference type="EC" id="3.1.3.15" evidence="3 8"/>
<dbReference type="RefSeq" id="WP_285930473.1">
    <property type="nucleotide sequence ID" value="NZ_JASTZU010000018.1"/>
</dbReference>
<dbReference type="EMBL" id="JASTZU010000018">
    <property type="protein sequence ID" value="MDL4839562.1"/>
    <property type="molecule type" value="Genomic_DNA"/>
</dbReference>
<dbReference type="CDD" id="cd12110">
    <property type="entry name" value="PHP_HisPPase_Hisj_like"/>
    <property type="match status" value="1"/>
</dbReference>
<comment type="caution">
    <text evidence="10">The sequence shown here is derived from an EMBL/GenBank/DDBJ whole genome shotgun (WGS) entry which is preliminary data.</text>
</comment>
<keyword evidence="6 8" id="KW-0368">Histidine biosynthesis</keyword>
<dbReference type="PANTHER" id="PTHR21039">
    <property type="entry name" value="HISTIDINOL PHOSPHATASE-RELATED"/>
    <property type="match status" value="1"/>
</dbReference>
<evidence type="ECO:0000256" key="1">
    <source>
        <dbReference type="ARBA" id="ARBA00004970"/>
    </source>
</evidence>
<comment type="similarity">
    <text evidence="2 8">Belongs to the PHP hydrolase family. HisK subfamily.</text>
</comment>
<evidence type="ECO:0000256" key="8">
    <source>
        <dbReference type="RuleBase" id="RU366003"/>
    </source>
</evidence>
<dbReference type="GO" id="GO:0004401">
    <property type="term" value="F:histidinol-phosphatase activity"/>
    <property type="evidence" value="ECO:0007669"/>
    <property type="project" value="UniProtKB-EC"/>
</dbReference>
<evidence type="ECO:0000256" key="2">
    <source>
        <dbReference type="ARBA" id="ARBA00009152"/>
    </source>
</evidence>
<evidence type="ECO:0000256" key="7">
    <source>
        <dbReference type="ARBA" id="ARBA00049158"/>
    </source>
</evidence>
<dbReference type="Gene3D" id="3.20.20.140">
    <property type="entry name" value="Metal-dependent hydrolases"/>
    <property type="match status" value="1"/>
</dbReference>
<dbReference type="SUPFAM" id="SSF89550">
    <property type="entry name" value="PHP domain-like"/>
    <property type="match status" value="1"/>
</dbReference>
<protein>
    <recommendedName>
        <fullName evidence="3 8">Histidinol-phosphatase</fullName>
        <shortName evidence="8">HolPase</shortName>
        <ecNumber evidence="3 8">3.1.3.15</ecNumber>
    </recommendedName>
</protein>
<keyword evidence="5 8" id="KW-0378">Hydrolase</keyword>
<accession>A0ABT7L135</accession>
<keyword evidence="4 8" id="KW-0028">Amino-acid biosynthesis</keyword>
<dbReference type="InterPro" id="IPR016195">
    <property type="entry name" value="Pol/histidinol_Pase-like"/>
</dbReference>
<comment type="pathway">
    <text evidence="1 8">Amino-acid biosynthesis; L-histidine biosynthesis; L-histidine from 5-phospho-alpha-D-ribose 1-diphosphate: step 8/9.</text>
</comment>
<organism evidence="10 11">
    <name type="scientific">Aquibacillus rhizosphaerae</name>
    <dbReference type="NCBI Taxonomy" id="3051431"/>
    <lineage>
        <taxon>Bacteria</taxon>
        <taxon>Bacillati</taxon>
        <taxon>Bacillota</taxon>
        <taxon>Bacilli</taxon>
        <taxon>Bacillales</taxon>
        <taxon>Bacillaceae</taxon>
        <taxon>Aquibacillus</taxon>
    </lineage>
</organism>
<evidence type="ECO:0000256" key="6">
    <source>
        <dbReference type="ARBA" id="ARBA00023102"/>
    </source>
</evidence>
<comment type="catalytic activity">
    <reaction evidence="7 8">
        <text>L-histidinol phosphate + H2O = L-histidinol + phosphate</text>
        <dbReference type="Rhea" id="RHEA:14465"/>
        <dbReference type="ChEBI" id="CHEBI:15377"/>
        <dbReference type="ChEBI" id="CHEBI:43474"/>
        <dbReference type="ChEBI" id="CHEBI:57699"/>
        <dbReference type="ChEBI" id="CHEBI:57980"/>
        <dbReference type="EC" id="3.1.3.15"/>
    </reaction>
</comment>